<dbReference type="EMBL" id="RSCL01000012">
    <property type="protein sequence ID" value="RUT03793.1"/>
    <property type="molecule type" value="Genomic_DNA"/>
</dbReference>
<dbReference type="InterPro" id="IPR022573">
    <property type="entry name" value="DUF2887"/>
</dbReference>
<dbReference type="Proteomes" id="UP000271624">
    <property type="component" value="Unassembled WGS sequence"/>
</dbReference>
<accession>A0A3S1CB70</accession>
<sequence>MTADPLFYEIFKEIPELFFELIGQPGKDPSIYEFSAPEIKQRGFRLDGLLSIPKDNVNEPIYFIEAQSYKDDNFYNQFAAKAILYLTQYQPPNNVWYAVVIYNTKSNEGHFPGYLSFFQPHLRCFYLDELAKNANQSLSVGIMRLIVESKSEEKTGEQARQLMVQAQRELTNTTLKEKVLEFIKVVVIDKLANLTREELEAMLNLESIKNSRVYQEAKLEGVTEGVIEGVMQTKLEMIPILSGLGLTVEQIAEQLKLDVEIVRNNTQQ</sequence>
<name>A0A3S1CB70_9CYAN</name>
<comment type="caution">
    <text evidence="1">The sequence shown here is derived from an EMBL/GenBank/DDBJ whole genome shotgun (WGS) entry which is preliminary data.</text>
</comment>
<keyword evidence="2" id="KW-1185">Reference proteome</keyword>
<dbReference type="RefSeq" id="WP_127083079.1">
    <property type="nucleotide sequence ID" value="NZ_RSCL01000012.1"/>
</dbReference>
<dbReference type="Pfam" id="PF11103">
    <property type="entry name" value="DUF2887"/>
    <property type="match status" value="1"/>
</dbReference>
<dbReference type="PANTHER" id="PTHR35586:SF2">
    <property type="entry name" value="SLL1542 PROTEIN"/>
    <property type="match status" value="1"/>
</dbReference>
<gene>
    <name evidence="1" type="ORF">DSM106972_047070</name>
</gene>
<proteinExistence type="predicted"/>
<dbReference type="PANTHER" id="PTHR35586">
    <property type="entry name" value="SLL1691 PROTEIN"/>
    <property type="match status" value="1"/>
</dbReference>
<dbReference type="AlphaFoldDB" id="A0A3S1CB70"/>
<dbReference type="OrthoDB" id="468313at2"/>
<evidence type="ECO:0000313" key="1">
    <source>
        <dbReference type="EMBL" id="RUT03793.1"/>
    </source>
</evidence>
<organism evidence="1 2">
    <name type="scientific">Dulcicalothrix desertica PCC 7102</name>
    <dbReference type="NCBI Taxonomy" id="232991"/>
    <lineage>
        <taxon>Bacteria</taxon>
        <taxon>Bacillati</taxon>
        <taxon>Cyanobacteriota</taxon>
        <taxon>Cyanophyceae</taxon>
        <taxon>Nostocales</taxon>
        <taxon>Calotrichaceae</taxon>
        <taxon>Dulcicalothrix</taxon>
    </lineage>
</organism>
<evidence type="ECO:0008006" key="3">
    <source>
        <dbReference type="Google" id="ProtNLM"/>
    </source>
</evidence>
<reference evidence="1" key="2">
    <citation type="journal article" date="2019" name="Genome Biol. Evol.">
        <title>Day and night: Metabolic profiles and evolutionary relationships of six axenic non-marine cyanobacteria.</title>
        <authorList>
            <person name="Will S.E."/>
            <person name="Henke P."/>
            <person name="Boedeker C."/>
            <person name="Huang S."/>
            <person name="Brinkmann H."/>
            <person name="Rohde M."/>
            <person name="Jarek M."/>
            <person name="Friedl T."/>
            <person name="Seufert S."/>
            <person name="Schumacher M."/>
            <person name="Overmann J."/>
            <person name="Neumann-Schaal M."/>
            <person name="Petersen J."/>
        </authorList>
    </citation>
    <scope>NUCLEOTIDE SEQUENCE [LARGE SCALE GENOMIC DNA]</scope>
    <source>
        <strain evidence="1">PCC 7102</strain>
    </source>
</reference>
<protein>
    <recommendedName>
        <fullName evidence="3">Rpn family recombination-promoting nuclease/putative transposase</fullName>
    </recommendedName>
</protein>
<dbReference type="InterPro" id="IPR010106">
    <property type="entry name" value="RpnA"/>
</dbReference>
<reference evidence="1" key="1">
    <citation type="submission" date="2018-12" db="EMBL/GenBank/DDBJ databases">
        <authorList>
            <person name="Will S."/>
            <person name="Neumann-Schaal M."/>
            <person name="Henke P."/>
        </authorList>
    </citation>
    <scope>NUCLEOTIDE SEQUENCE</scope>
    <source>
        <strain evidence="1">PCC 7102</strain>
    </source>
</reference>
<dbReference type="NCBIfam" id="TIGR01784">
    <property type="entry name" value="T_den_put_tspse"/>
    <property type="match status" value="1"/>
</dbReference>
<evidence type="ECO:0000313" key="2">
    <source>
        <dbReference type="Proteomes" id="UP000271624"/>
    </source>
</evidence>